<dbReference type="Pfam" id="PF10545">
    <property type="entry name" value="MADF_DNA_bdg"/>
    <property type="match status" value="1"/>
</dbReference>
<evidence type="ECO:0000313" key="3">
    <source>
        <dbReference type="EMBL" id="PIO31604.1"/>
    </source>
</evidence>
<proteinExistence type="predicted"/>
<name>A0A2G9RUT5_AQUCT</name>
<keyword evidence="4" id="KW-1185">Reference proteome</keyword>
<dbReference type="PANTHER" id="PTHR21505:SF8">
    <property type="entry name" value="DPT-YFP REPRESSOR BY OVEREXPRESSION, ISOFORM D-RELATED"/>
    <property type="match status" value="1"/>
</dbReference>
<accession>A0A2G9RUT5</accession>
<dbReference type="EMBL" id="KV932135">
    <property type="protein sequence ID" value="PIO31604.1"/>
    <property type="molecule type" value="Genomic_DNA"/>
</dbReference>
<dbReference type="AlphaFoldDB" id="A0A2G9RUT5"/>
<feature type="region of interest" description="Disordered" evidence="1">
    <location>
        <begin position="1"/>
        <end position="22"/>
    </location>
</feature>
<organism evidence="3 4">
    <name type="scientific">Aquarana catesbeiana</name>
    <name type="common">American bullfrog</name>
    <name type="synonym">Rana catesbeiana</name>
    <dbReference type="NCBI Taxonomy" id="8400"/>
    <lineage>
        <taxon>Eukaryota</taxon>
        <taxon>Metazoa</taxon>
        <taxon>Chordata</taxon>
        <taxon>Craniata</taxon>
        <taxon>Vertebrata</taxon>
        <taxon>Euteleostomi</taxon>
        <taxon>Amphibia</taxon>
        <taxon>Batrachia</taxon>
        <taxon>Anura</taxon>
        <taxon>Neobatrachia</taxon>
        <taxon>Ranoidea</taxon>
        <taxon>Ranidae</taxon>
        <taxon>Aquarana</taxon>
    </lineage>
</organism>
<dbReference type="Proteomes" id="UP000228934">
    <property type="component" value="Unassembled WGS sequence"/>
</dbReference>
<dbReference type="OrthoDB" id="6628652at2759"/>
<evidence type="ECO:0000256" key="1">
    <source>
        <dbReference type="SAM" id="MobiDB-lite"/>
    </source>
</evidence>
<sequence>MRASYVRSVSGGRSNGSDDRYNEEKMDLFNDEDFIPIFIDMYRELPCLWQVNHPLYNNKPKRKAALDQLLEFVKPVIPTADIPYLKALIGGMRSTYNRELKKVQDSLRSEAAADDIYVPRLWYYDRLHFLAGQT</sequence>
<dbReference type="PANTHER" id="PTHR21505">
    <property type="entry name" value="MADF DOMAIN-CONTAINING PROTEIN-RELATED"/>
    <property type="match status" value="1"/>
</dbReference>
<evidence type="ECO:0000313" key="4">
    <source>
        <dbReference type="Proteomes" id="UP000228934"/>
    </source>
</evidence>
<gene>
    <name evidence="3" type="ORF">AB205_0012230</name>
</gene>
<feature type="compositionally biased region" description="Low complexity" evidence="1">
    <location>
        <begin position="1"/>
        <end position="12"/>
    </location>
</feature>
<dbReference type="InterPro" id="IPR006578">
    <property type="entry name" value="MADF-dom"/>
</dbReference>
<reference evidence="4" key="1">
    <citation type="journal article" date="2017" name="Nat. Commun.">
        <title>The North American bullfrog draft genome provides insight into hormonal regulation of long noncoding RNA.</title>
        <authorList>
            <person name="Hammond S.A."/>
            <person name="Warren R.L."/>
            <person name="Vandervalk B.P."/>
            <person name="Kucuk E."/>
            <person name="Khan H."/>
            <person name="Gibb E.A."/>
            <person name="Pandoh P."/>
            <person name="Kirk H."/>
            <person name="Zhao Y."/>
            <person name="Jones M."/>
            <person name="Mungall A.J."/>
            <person name="Coope R."/>
            <person name="Pleasance S."/>
            <person name="Moore R.A."/>
            <person name="Holt R.A."/>
            <person name="Round J.M."/>
            <person name="Ohora S."/>
            <person name="Walle B.V."/>
            <person name="Veldhoen N."/>
            <person name="Helbing C.C."/>
            <person name="Birol I."/>
        </authorList>
    </citation>
    <scope>NUCLEOTIDE SEQUENCE [LARGE SCALE GENOMIC DNA]</scope>
</reference>
<dbReference type="PROSITE" id="PS51029">
    <property type="entry name" value="MADF"/>
    <property type="match status" value="1"/>
</dbReference>
<evidence type="ECO:0000259" key="2">
    <source>
        <dbReference type="PROSITE" id="PS51029"/>
    </source>
</evidence>
<protein>
    <recommendedName>
        <fullName evidence="2">MADF domain-containing protein</fullName>
    </recommendedName>
</protein>
<feature type="domain" description="MADF" evidence="2">
    <location>
        <begin position="37"/>
        <end position="134"/>
    </location>
</feature>
<dbReference type="SMART" id="SM00595">
    <property type="entry name" value="MADF"/>
    <property type="match status" value="1"/>
</dbReference>